<dbReference type="PROSITE" id="PS50222">
    <property type="entry name" value="EF_HAND_2"/>
    <property type="match status" value="1"/>
</dbReference>
<dbReference type="Proteomes" id="UP000614601">
    <property type="component" value="Unassembled WGS sequence"/>
</dbReference>
<dbReference type="SUPFAM" id="SSF47473">
    <property type="entry name" value="EF-hand"/>
    <property type="match status" value="1"/>
</dbReference>
<dbReference type="InterPro" id="IPR000909">
    <property type="entry name" value="PLipase_C_PInositol-sp_X_dom"/>
</dbReference>
<dbReference type="Gene3D" id="1.10.238.10">
    <property type="entry name" value="EF-hand"/>
    <property type="match status" value="2"/>
</dbReference>
<dbReference type="PANTHER" id="PTHR10336:SF209">
    <property type="entry name" value="PHOSPHOINOSITIDE PHOSPHOLIPASE C"/>
    <property type="match status" value="1"/>
</dbReference>
<evidence type="ECO:0000259" key="11">
    <source>
        <dbReference type="PROSITE" id="PS50008"/>
    </source>
</evidence>
<organism evidence="13 14">
    <name type="scientific">Bursaphelenchus okinawaensis</name>
    <dbReference type="NCBI Taxonomy" id="465554"/>
    <lineage>
        <taxon>Eukaryota</taxon>
        <taxon>Metazoa</taxon>
        <taxon>Ecdysozoa</taxon>
        <taxon>Nematoda</taxon>
        <taxon>Chromadorea</taxon>
        <taxon>Rhabditida</taxon>
        <taxon>Tylenchina</taxon>
        <taxon>Tylenchomorpha</taxon>
        <taxon>Aphelenchoidea</taxon>
        <taxon>Aphelenchoididae</taxon>
        <taxon>Bursaphelenchus</taxon>
    </lineage>
</organism>
<keyword evidence="5 8" id="KW-0443">Lipid metabolism</keyword>
<keyword evidence="3" id="KW-0106">Calcium</keyword>
<evidence type="ECO:0000256" key="8">
    <source>
        <dbReference type="RuleBase" id="RU361133"/>
    </source>
</evidence>
<feature type="domain" description="C2" evidence="10">
    <location>
        <begin position="633"/>
        <end position="757"/>
    </location>
</feature>
<dbReference type="Proteomes" id="UP000783686">
    <property type="component" value="Unassembled WGS sequence"/>
</dbReference>
<evidence type="ECO:0000256" key="1">
    <source>
        <dbReference type="ARBA" id="ARBA00001913"/>
    </source>
</evidence>
<feature type="domain" description="PI-PLC Y-box" evidence="11">
    <location>
        <begin position="566"/>
        <end position="634"/>
    </location>
</feature>
<dbReference type="PROSITE" id="PS50004">
    <property type="entry name" value="C2"/>
    <property type="match status" value="1"/>
</dbReference>
<dbReference type="GO" id="GO:0035556">
    <property type="term" value="P:intracellular signal transduction"/>
    <property type="evidence" value="ECO:0007669"/>
    <property type="project" value="InterPro"/>
</dbReference>
<dbReference type="EMBL" id="CAJFCW020000005">
    <property type="protein sequence ID" value="CAG9122149.1"/>
    <property type="molecule type" value="Genomic_DNA"/>
</dbReference>
<comment type="catalytic activity">
    <reaction evidence="7">
        <text>a 1,2-diacyl-sn-glycero-3-phospho-(1D-myo-inositol-4,5-bisphosphate) + H2O = 1D-myo-inositol 1,4,5-trisphosphate + a 1,2-diacyl-sn-glycerol + H(+)</text>
        <dbReference type="Rhea" id="RHEA:33179"/>
        <dbReference type="ChEBI" id="CHEBI:15377"/>
        <dbReference type="ChEBI" id="CHEBI:15378"/>
        <dbReference type="ChEBI" id="CHEBI:17815"/>
        <dbReference type="ChEBI" id="CHEBI:58456"/>
        <dbReference type="ChEBI" id="CHEBI:203600"/>
        <dbReference type="EC" id="3.1.4.11"/>
    </reaction>
    <physiologicalReaction direction="left-to-right" evidence="7">
        <dbReference type="Rhea" id="RHEA:33180"/>
    </physiologicalReaction>
</comment>
<dbReference type="AlphaFoldDB" id="A0A811LAP3"/>
<evidence type="ECO:0000256" key="6">
    <source>
        <dbReference type="ARBA" id="ARBA00023224"/>
    </source>
</evidence>
<dbReference type="SUPFAM" id="SSF50729">
    <property type="entry name" value="PH domain-like"/>
    <property type="match status" value="1"/>
</dbReference>
<evidence type="ECO:0000313" key="13">
    <source>
        <dbReference type="EMBL" id="CAD5226418.1"/>
    </source>
</evidence>
<dbReference type="InterPro" id="IPR001711">
    <property type="entry name" value="PLipase_C_Pinositol-sp_Y"/>
</dbReference>
<protein>
    <recommendedName>
        <fullName evidence="2 8">Phosphoinositide phospholipase C</fullName>
        <ecNumber evidence="2 8">3.1.4.11</ecNumber>
    </recommendedName>
</protein>
<keyword evidence="6" id="KW-0807">Transducer</keyword>
<dbReference type="GO" id="GO:0004435">
    <property type="term" value="F:phosphatidylinositol-4,5-bisphosphate phospholipase C activity"/>
    <property type="evidence" value="ECO:0007669"/>
    <property type="project" value="UniProtKB-EC"/>
</dbReference>
<dbReference type="SMART" id="SM00239">
    <property type="entry name" value="C2"/>
    <property type="match status" value="1"/>
</dbReference>
<dbReference type="EC" id="3.1.4.11" evidence="2 8"/>
<evidence type="ECO:0000256" key="2">
    <source>
        <dbReference type="ARBA" id="ARBA00012368"/>
    </source>
</evidence>
<dbReference type="CDD" id="cd08558">
    <property type="entry name" value="PI-PLCc_eukaryota"/>
    <property type="match status" value="1"/>
</dbReference>
<dbReference type="PROSITE" id="PS50007">
    <property type="entry name" value="PIPLC_X_DOMAIN"/>
    <property type="match status" value="1"/>
</dbReference>
<evidence type="ECO:0000259" key="9">
    <source>
        <dbReference type="PROSITE" id="PS50003"/>
    </source>
</evidence>
<keyword evidence="8" id="KW-0378">Hydrolase</keyword>
<dbReference type="PROSITE" id="PS00018">
    <property type="entry name" value="EF_HAND_1"/>
    <property type="match status" value="1"/>
</dbReference>
<dbReference type="InterPro" id="IPR035892">
    <property type="entry name" value="C2_domain_sf"/>
</dbReference>
<dbReference type="InterPro" id="IPR002048">
    <property type="entry name" value="EF_hand_dom"/>
</dbReference>
<evidence type="ECO:0000259" key="10">
    <source>
        <dbReference type="PROSITE" id="PS50004"/>
    </source>
</evidence>
<dbReference type="InterPro" id="IPR017946">
    <property type="entry name" value="PLC-like_Pdiesterase_TIM-brl"/>
</dbReference>
<dbReference type="PANTHER" id="PTHR10336">
    <property type="entry name" value="PHOSPHOINOSITIDE-SPECIFIC PHOSPHOLIPASE C FAMILY PROTEIN"/>
    <property type="match status" value="1"/>
</dbReference>
<dbReference type="GO" id="GO:0005509">
    <property type="term" value="F:calcium ion binding"/>
    <property type="evidence" value="ECO:0007669"/>
    <property type="project" value="InterPro"/>
</dbReference>
<evidence type="ECO:0000259" key="12">
    <source>
        <dbReference type="PROSITE" id="PS50222"/>
    </source>
</evidence>
<comment type="cofactor">
    <cofactor evidence="1">
        <name>Ca(2+)</name>
        <dbReference type="ChEBI" id="CHEBI:29108"/>
    </cofactor>
</comment>
<dbReference type="CDD" id="cd00275">
    <property type="entry name" value="C2_PLC_like"/>
    <property type="match status" value="1"/>
</dbReference>
<dbReference type="InterPro" id="IPR018247">
    <property type="entry name" value="EF_Hand_1_Ca_BS"/>
</dbReference>
<dbReference type="Pfam" id="PF00168">
    <property type="entry name" value="C2"/>
    <property type="match status" value="1"/>
</dbReference>
<dbReference type="Gene3D" id="2.30.29.30">
    <property type="entry name" value="Pleckstrin-homology domain (PH domain)/Phosphotyrosine-binding domain (PTB)"/>
    <property type="match status" value="1"/>
</dbReference>
<name>A0A811LAP3_9BILA</name>
<dbReference type="InterPro" id="IPR001192">
    <property type="entry name" value="PI-PLC_fam"/>
</dbReference>
<dbReference type="InterPro" id="IPR011993">
    <property type="entry name" value="PH-like_dom_sf"/>
</dbReference>
<dbReference type="InterPro" id="IPR011992">
    <property type="entry name" value="EF-hand-dom_pair"/>
</dbReference>
<dbReference type="Pfam" id="PF00388">
    <property type="entry name" value="PI-PLC-X"/>
    <property type="match status" value="1"/>
</dbReference>
<accession>A0A811LAP3</accession>
<dbReference type="PROSITE" id="PS50003">
    <property type="entry name" value="PH_DOMAIN"/>
    <property type="match status" value="1"/>
</dbReference>
<dbReference type="PRINTS" id="PR00390">
    <property type="entry name" value="PHPHLIPASEC"/>
</dbReference>
<dbReference type="Gene3D" id="2.60.40.150">
    <property type="entry name" value="C2 domain"/>
    <property type="match status" value="1"/>
</dbReference>
<evidence type="ECO:0000256" key="4">
    <source>
        <dbReference type="ARBA" id="ARBA00022963"/>
    </source>
</evidence>
<dbReference type="Gene3D" id="3.20.20.190">
    <property type="entry name" value="Phosphatidylinositol (PI) phosphodiesterase"/>
    <property type="match status" value="1"/>
</dbReference>
<reference evidence="13" key="1">
    <citation type="submission" date="2020-09" db="EMBL/GenBank/DDBJ databases">
        <authorList>
            <person name="Kikuchi T."/>
        </authorList>
    </citation>
    <scope>NUCLEOTIDE SEQUENCE</scope>
    <source>
        <strain evidence="13">SH1</strain>
    </source>
</reference>
<evidence type="ECO:0000256" key="7">
    <source>
        <dbReference type="ARBA" id="ARBA00023674"/>
    </source>
</evidence>
<comment type="caution">
    <text evidence="13">The sequence shown here is derived from an EMBL/GenBank/DDBJ whole genome shotgun (WGS) entry which is preliminary data.</text>
</comment>
<feature type="domain" description="PH" evidence="9">
    <location>
        <begin position="34"/>
        <end position="160"/>
    </location>
</feature>
<evidence type="ECO:0000256" key="3">
    <source>
        <dbReference type="ARBA" id="ARBA00022837"/>
    </source>
</evidence>
<dbReference type="OrthoDB" id="269822at2759"/>
<dbReference type="Pfam" id="PF09279">
    <property type="entry name" value="EF-hand_like"/>
    <property type="match status" value="1"/>
</dbReference>
<keyword evidence="4 8" id="KW-0442">Lipid degradation</keyword>
<sequence length="777" mass="88547">MSGVVEPLWIKSDAQKEQSEEAMLRQMECEAAQKILSQGVKVRRINNGLISKPSLLCVYESKILTYPSTSCFVIRSLKTRFSTPVKSLEVTKLLEVRQGYHTDGLHRASKKDGFKKEAPEKRCFSLITKHQRNSVKAIDFLADNQPELETWIDALKIVLRHLEENCVSFDEKLWLMKHFRKADTDKNGNLAFSELWALLKQLNTQMNEVHVKCVFNRILEKHNKKNPQLDLSEFLELFGLLTTSEELKEILKENSENHGEVMDSRDLCTFLRDVQKFEDVDWQQSTDLIRQMEVGADKPDKNSPVKINGQLALTVNGFRRLLQSRYGSIYKPNHEKIHQDMTQPLCNYFIYSSHNTYLTGLQLSGRATVEGYISALKAGARLLELDIFDGEDGEPKITHKRTLITAIGLRNAITYIKRYAFEKSPYPVILTLENHASFEQQKVMANIFEEILAETLYVPTPEQLASLLPSPEALKYKIILRGKATHSEGSLDEDDSNEEDEHRKLSKVKSIKETHPALRKLIAMPTVSLKKHFVEELIQNHPTHSSASLGESVVDWFATQTSLIHKYTQNHIVKSYPHGIRQDSSNLHPMNSWICGIQCAAMNLQTEGEETDLSYGMFAVNGMCGYYLKPDILRSGINPIEFAKTVPKKMRMRIKVISGQYLPNADPSDDIIDPYVCLHIHGIPGDTYKCRTKALRDNGFNPVWNEDFSFQLSCPSVAILQFVVMDFDTTSADDFVGEFSIPVPSVRAGYSFVRLRTFQRSPDEAATLFVHIDFAEE</sequence>
<dbReference type="InterPro" id="IPR001849">
    <property type="entry name" value="PH_domain"/>
</dbReference>
<dbReference type="SMART" id="SM00148">
    <property type="entry name" value="PLCXc"/>
    <property type="match status" value="1"/>
</dbReference>
<feature type="domain" description="EF-hand" evidence="12">
    <location>
        <begin position="170"/>
        <end position="205"/>
    </location>
</feature>
<dbReference type="SMART" id="SM00149">
    <property type="entry name" value="PLCYc"/>
    <property type="match status" value="1"/>
</dbReference>
<dbReference type="Pfam" id="PF00387">
    <property type="entry name" value="PI-PLC-Y"/>
    <property type="match status" value="1"/>
</dbReference>
<dbReference type="InterPro" id="IPR015359">
    <property type="entry name" value="PLC_EF-hand-like"/>
</dbReference>
<dbReference type="EMBL" id="CAJFDH010000005">
    <property type="protein sequence ID" value="CAD5226418.1"/>
    <property type="molecule type" value="Genomic_DNA"/>
</dbReference>
<gene>
    <name evidence="13" type="ORF">BOKJ2_LOCUS12068</name>
</gene>
<dbReference type="Pfam" id="PF00169">
    <property type="entry name" value="PH"/>
    <property type="match status" value="1"/>
</dbReference>
<dbReference type="GO" id="GO:0005886">
    <property type="term" value="C:plasma membrane"/>
    <property type="evidence" value="ECO:0007669"/>
    <property type="project" value="TreeGrafter"/>
</dbReference>
<dbReference type="InterPro" id="IPR000008">
    <property type="entry name" value="C2_dom"/>
</dbReference>
<evidence type="ECO:0000313" key="14">
    <source>
        <dbReference type="Proteomes" id="UP000614601"/>
    </source>
</evidence>
<dbReference type="SUPFAM" id="SSF49562">
    <property type="entry name" value="C2 domain (Calcium/lipid-binding domain, CaLB)"/>
    <property type="match status" value="1"/>
</dbReference>
<evidence type="ECO:0000256" key="5">
    <source>
        <dbReference type="ARBA" id="ARBA00023098"/>
    </source>
</evidence>
<dbReference type="GO" id="GO:0016042">
    <property type="term" value="P:lipid catabolic process"/>
    <property type="evidence" value="ECO:0007669"/>
    <property type="project" value="UniProtKB-KW"/>
</dbReference>
<keyword evidence="14" id="KW-1185">Reference proteome</keyword>
<dbReference type="PROSITE" id="PS50008">
    <property type="entry name" value="PIPLC_Y_DOMAIN"/>
    <property type="match status" value="1"/>
</dbReference>
<proteinExistence type="predicted"/>
<dbReference type="SUPFAM" id="SSF51695">
    <property type="entry name" value="PLC-like phosphodiesterases"/>
    <property type="match status" value="1"/>
</dbReference>